<dbReference type="InterPro" id="IPR035167">
    <property type="entry name" value="DUF5316"/>
</dbReference>
<keyword evidence="1" id="KW-0472">Membrane</keyword>
<gene>
    <name evidence="2" type="ORF">ACFQ2J_10670</name>
</gene>
<feature type="transmembrane region" description="Helical" evidence="1">
    <location>
        <begin position="29"/>
        <end position="49"/>
    </location>
</feature>
<evidence type="ECO:0000256" key="1">
    <source>
        <dbReference type="SAM" id="Phobius"/>
    </source>
</evidence>
<sequence>MKKALLSGLAVLAVISITALINMELYMKIVMGIAIGSLILSAIFMKVFIRGRDLDVNTDPEEDRKQRGIGMIIAAFGLPFFVTSILLVI</sequence>
<protein>
    <submittedName>
        <fullName evidence="2">DUF5316 family protein</fullName>
    </submittedName>
</protein>
<dbReference type="Pfam" id="PF17247">
    <property type="entry name" value="DUF5316"/>
    <property type="match status" value="1"/>
</dbReference>
<feature type="transmembrane region" description="Helical" evidence="1">
    <location>
        <begin position="69"/>
        <end position="88"/>
    </location>
</feature>
<evidence type="ECO:0000313" key="3">
    <source>
        <dbReference type="Proteomes" id="UP001596990"/>
    </source>
</evidence>
<evidence type="ECO:0000313" key="2">
    <source>
        <dbReference type="EMBL" id="MFD1019636.1"/>
    </source>
</evidence>
<dbReference type="EMBL" id="JBHTKL010000005">
    <property type="protein sequence ID" value="MFD1019636.1"/>
    <property type="molecule type" value="Genomic_DNA"/>
</dbReference>
<name>A0ABW3L0N0_9BACI</name>
<keyword evidence="1" id="KW-1133">Transmembrane helix</keyword>
<reference evidence="3" key="1">
    <citation type="journal article" date="2019" name="Int. J. Syst. Evol. Microbiol.">
        <title>The Global Catalogue of Microorganisms (GCM) 10K type strain sequencing project: providing services to taxonomists for standard genome sequencing and annotation.</title>
        <authorList>
            <consortium name="The Broad Institute Genomics Platform"/>
            <consortium name="The Broad Institute Genome Sequencing Center for Infectious Disease"/>
            <person name="Wu L."/>
            <person name="Ma J."/>
        </authorList>
    </citation>
    <scope>NUCLEOTIDE SEQUENCE [LARGE SCALE GENOMIC DNA]</scope>
    <source>
        <strain evidence="3">CCUG 56607</strain>
    </source>
</reference>
<keyword evidence="1" id="KW-0812">Transmembrane</keyword>
<dbReference type="Proteomes" id="UP001596990">
    <property type="component" value="Unassembled WGS sequence"/>
</dbReference>
<organism evidence="2 3">
    <name type="scientific">Thalassobacillus hwangdonensis</name>
    <dbReference type="NCBI Taxonomy" id="546108"/>
    <lineage>
        <taxon>Bacteria</taxon>
        <taxon>Bacillati</taxon>
        <taxon>Bacillota</taxon>
        <taxon>Bacilli</taxon>
        <taxon>Bacillales</taxon>
        <taxon>Bacillaceae</taxon>
        <taxon>Thalassobacillus</taxon>
    </lineage>
</organism>
<dbReference type="RefSeq" id="WP_386059844.1">
    <property type="nucleotide sequence ID" value="NZ_JBHTKL010000005.1"/>
</dbReference>
<accession>A0ABW3L0N0</accession>
<keyword evidence="3" id="KW-1185">Reference proteome</keyword>
<proteinExistence type="predicted"/>
<comment type="caution">
    <text evidence="2">The sequence shown here is derived from an EMBL/GenBank/DDBJ whole genome shotgun (WGS) entry which is preliminary data.</text>
</comment>